<sequence length="149" mass="16877">MSECNVREQLKMAMKDAMRHREKDRLGTIRMALAELQRIEVDEKALSDDRALAILDKMVKQRRDAATQYQDAGRLDLAEKEKQEMAIIQTFLPEALSEDELNTLIIDAISKSNAQNMQDMGKVMAIIKPKAQGRADMGVISKAVREKLC</sequence>
<dbReference type="InterPro" id="IPR023168">
    <property type="entry name" value="GatB_Yqey_C_2"/>
</dbReference>
<comment type="caution">
    <text evidence="1">The sequence shown here is derived from an EMBL/GenBank/DDBJ whole genome shotgun (WGS) entry which is preliminary data.</text>
</comment>
<accession>A0A2H9T655</accession>
<dbReference type="InterPro" id="IPR042184">
    <property type="entry name" value="YqeY/Aim41_N"/>
</dbReference>
<dbReference type="PANTHER" id="PTHR28055:SF1">
    <property type="entry name" value="ALTERED INHERITANCE OF MITOCHONDRIA PROTEIN 41, MITOCHONDRIAL"/>
    <property type="match status" value="1"/>
</dbReference>
<gene>
    <name evidence="1" type="ORF">CI610_02353</name>
</gene>
<reference evidence="1" key="1">
    <citation type="journal article" date="2017" name="Appl. Environ. Microbiol.">
        <title>Molecular characterization of an Endozoicomonas-like organism causing infection in king scallop Pecten maximus L.</title>
        <authorList>
            <person name="Cano I."/>
            <person name="van Aerle R."/>
            <person name="Ross S."/>
            <person name="Verner-Jeffreys D.W."/>
            <person name="Paley R.K."/>
            <person name="Rimmer G."/>
            <person name="Ryder D."/>
            <person name="Hooper P."/>
            <person name="Stone D."/>
            <person name="Feist S.W."/>
        </authorList>
    </citation>
    <scope>NUCLEOTIDE SEQUENCE</scope>
</reference>
<dbReference type="SUPFAM" id="SSF89095">
    <property type="entry name" value="GatB/YqeY motif"/>
    <property type="match status" value="1"/>
</dbReference>
<dbReference type="EMBL" id="NSIT01000139">
    <property type="protein sequence ID" value="PJE78700.1"/>
    <property type="molecule type" value="Genomic_DNA"/>
</dbReference>
<dbReference type="Gene3D" id="1.10.10.410">
    <property type="match status" value="1"/>
</dbReference>
<name>A0A2H9T655_9ZZZZ</name>
<dbReference type="Gene3D" id="1.10.1510.10">
    <property type="entry name" value="Uncharacterised protein YqeY/AIM41 PF09424, N-terminal domain"/>
    <property type="match status" value="1"/>
</dbReference>
<proteinExistence type="predicted"/>
<organism evidence="1">
    <name type="scientific">invertebrate metagenome</name>
    <dbReference type="NCBI Taxonomy" id="1711999"/>
    <lineage>
        <taxon>unclassified sequences</taxon>
        <taxon>metagenomes</taxon>
        <taxon>organismal metagenomes</taxon>
    </lineage>
</organism>
<dbReference type="InterPro" id="IPR019004">
    <property type="entry name" value="YqeY/Aim41"/>
</dbReference>
<dbReference type="AlphaFoldDB" id="A0A2H9T655"/>
<dbReference type="PANTHER" id="PTHR28055">
    <property type="entry name" value="ALTERED INHERITANCE OF MITOCHONDRIA PROTEIN 41, MITOCHONDRIAL"/>
    <property type="match status" value="1"/>
</dbReference>
<dbReference type="GO" id="GO:0016884">
    <property type="term" value="F:carbon-nitrogen ligase activity, with glutamine as amido-N-donor"/>
    <property type="evidence" value="ECO:0007669"/>
    <property type="project" value="InterPro"/>
</dbReference>
<dbReference type="Pfam" id="PF09424">
    <property type="entry name" value="YqeY"/>
    <property type="match status" value="1"/>
</dbReference>
<evidence type="ECO:0000313" key="1">
    <source>
        <dbReference type="EMBL" id="PJE78700.1"/>
    </source>
</evidence>
<protein>
    <recommendedName>
        <fullName evidence="2">GatB/YqeY domain-containing protein</fullName>
    </recommendedName>
</protein>
<dbReference type="InterPro" id="IPR003789">
    <property type="entry name" value="Asn/Gln_tRNA_amidoTrase-B-like"/>
</dbReference>
<evidence type="ECO:0008006" key="2">
    <source>
        <dbReference type="Google" id="ProtNLM"/>
    </source>
</evidence>